<dbReference type="EMBL" id="JARJCM010000069">
    <property type="protein sequence ID" value="KAJ7032878.1"/>
    <property type="molecule type" value="Genomic_DNA"/>
</dbReference>
<comment type="caution">
    <text evidence="1">The sequence shown here is derived from an EMBL/GenBank/DDBJ whole genome shotgun (WGS) entry which is preliminary data.</text>
</comment>
<keyword evidence="2" id="KW-1185">Reference proteome</keyword>
<proteinExistence type="predicted"/>
<gene>
    <name evidence="1" type="ORF">C8F04DRAFT_1396311</name>
</gene>
<dbReference type="Proteomes" id="UP001218188">
    <property type="component" value="Unassembled WGS sequence"/>
</dbReference>
<reference evidence="1" key="1">
    <citation type="submission" date="2023-03" db="EMBL/GenBank/DDBJ databases">
        <title>Massive genome expansion in bonnet fungi (Mycena s.s.) driven by repeated elements and novel gene families across ecological guilds.</title>
        <authorList>
            <consortium name="Lawrence Berkeley National Laboratory"/>
            <person name="Harder C.B."/>
            <person name="Miyauchi S."/>
            <person name="Viragh M."/>
            <person name="Kuo A."/>
            <person name="Thoen E."/>
            <person name="Andreopoulos B."/>
            <person name="Lu D."/>
            <person name="Skrede I."/>
            <person name="Drula E."/>
            <person name="Henrissat B."/>
            <person name="Morin E."/>
            <person name="Kohler A."/>
            <person name="Barry K."/>
            <person name="LaButti K."/>
            <person name="Morin E."/>
            <person name="Salamov A."/>
            <person name="Lipzen A."/>
            <person name="Mereny Z."/>
            <person name="Hegedus B."/>
            <person name="Baldrian P."/>
            <person name="Stursova M."/>
            <person name="Weitz H."/>
            <person name="Taylor A."/>
            <person name="Grigoriev I.V."/>
            <person name="Nagy L.G."/>
            <person name="Martin F."/>
            <person name="Kauserud H."/>
        </authorList>
    </citation>
    <scope>NUCLEOTIDE SEQUENCE</scope>
    <source>
        <strain evidence="1">CBHHK200</strain>
    </source>
</reference>
<sequence>MNYAFDPSAFEVLWDFFGSRTYGAYLRWRTDDLVVVTFIMSVLATLQAVMDICTAVLALRIFCLAVEGEVWPNGRAFDLTTLYNKFYTPPGIYCL</sequence>
<organism evidence="1 2">
    <name type="scientific">Mycena alexandri</name>
    <dbReference type="NCBI Taxonomy" id="1745969"/>
    <lineage>
        <taxon>Eukaryota</taxon>
        <taxon>Fungi</taxon>
        <taxon>Dikarya</taxon>
        <taxon>Basidiomycota</taxon>
        <taxon>Agaricomycotina</taxon>
        <taxon>Agaricomycetes</taxon>
        <taxon>Agaricomycetidae</taxon>
        <taxon>Agaricales</taxon>
        <taxon>Marasmiineae</taxon>
        <taxon>Mycenaceae</taxon>
        <taxon>Mycena</taxon>
    </lineage>
</organism>
<protein>
    <submittedName>
        <fullName evidence="1">Uncharacterized protein</fullName>
    </submittedName>
</protein>
<dbReference type="AlphaFoldDB" id="A0AAD6SS53"/>
<evidence type="ECO:0000313" key="2">
    <source>
        <dbReference type="Proteomes" id="UP001218188"/>
    </source>
</evidence>
<accession>A0AAD6SS53</accession>
<evidence type="ECO:0000313" key="1">
    <source>
        <dbReference type="EMBL" id="KAJ7032878.1"/>
    </source>
</evidence>
<name>A0AAD6SS53_9AGAR</name>